<sequence length="134" mass="15159">MKNTIILFLIIILFSSCTTLLTKFGSNDYTLNKGKIDIPKKDHYIVLYKANFAEGLKAMISYTDENDKQIELKDVTGNWEKSVVIKSGSKVIFDTIAKGSAGKGEYAVLVDEKIISEYILSNRKLHYQLNFDLP</sequence>
<accession>A0ABT4LBT3</accession>
<name>A0ABT4LBT3_9SPHI</name>
<protein>
    <recommendedName>
        <fullName evidence="3">Lipoprotein</fullName>
    </recommendedName>
</protein>
<evidence type="ECO:0000313" key="2">
    <source>
        <dbReference type="Proteomes" id="UP001144347"/>
    </source>
</evidence>
<comment type="caution">
    <text evidence="1">The sequence shown here is derived from an EMBL/GenBank/DDBJ whole genome shotgun (WGS) entry which is preliminary data.</text>
</comment>
<keyword evidence="2" id="KW-1185">Reference proteome</keyword>
<dbReference type="EMBL" id="JAPWGM010000005">
    <property type="protein sequence ID" value="MCZ4245376.1"/>
    <property type="molecule type" value="Genomic_DNA"/>
</dbReference>
<dbReference type="Proteomes" id="UP001144347">
    <property type="component" value="Unassembled WGS sequence"/>
</dbReference>
<dbReference type="PROSITE" id="PS51257">
    <property type="entry name" value="PROKAR_LIPOPROTEIN"/>
    <property type="match status" value="1"/>
</dbReference>
<evidence type="ECO:0000313" key="1">
    <source>
        <dbReference type="EMBL" id="MCZ4245376.1"/>
    </source>
</evidence>
<dbReference type="RefSeq" id="WP_269428431.1">
    <property type="nucleotide sequence ID" value="NZ_JAPWGM010000005.1"/>
</dbReference>
<proteinExistence type="predicted"/>
<reference evidence="1" key="1">
    <citation type="submission" date="2022-12" db="EMBL/GenBank/DDBJ databases">
        <title>Genome sequence of HCMS5-2.</title>
        <authorList>
            <person name="Woo H."/>
        </authorList>
    </citation>
    <scope>NUCLEOTIDE SEQUENCE</scope>
    <source>
        <strain evidence="1">HCMS5-2</strain>
    </source>
</reference>
<gene>
    <name evidence="1" type="ORF">O0955_15310</name>
</gene>
<evidence type="ECO:0008006" key="3">
    <source>
        <dbReference type="Google" id="ProtNLM"/>
    </source>
</evidence>
<organism evidence="1 2">
    <name type="scientific">Pedobacter punctiformis</name>
    <dbReference type="NCBI Taxonomy" id="3004097"/>
    <lineage>
        <taxon>Bacteria</taxon>
        <taxon>Pseudomonadati</taxon>
        <taxon>Bacteroidota</taxon>
        <taxon>Sphingobacteriia</taxon>
        <taxon>Sphingobacteriales</taxon>
        <taxon>Sphingobacteriaceae</taxon>
        <taxon>Pedobacter</taxon>
    </lineage>
</organism>